<organism evidence="2 3">
    <name type="scientific">Channa striata</name>
    <name type="common">Snakehead murrel</name>
    <name type="synonym">Ophicephalus striatus</name>
    <dbReference type="NCBI Taxonomy" id="64152"/>
    <lineage>
        <taxon>Eukaryota</taxon>
        <taxon>Metazoa</taxon>
        <taxon>Chordata</taxon>
        <taxon>Craniata</taxon>
        <taxon>Vertebrata</taxon>
        <taxon>Euteleostomi</taxon>
        <taxon>Actinopterygii</taxon>
        <taxon>Neopterygii</taxon>
        <taxon>Teleostei</taxon>
        <taxon>Neoteleostei</taxon>
        <taxon>Acanthomorphata</taxon>
        <taxon>Anabantaria</taxon>
        <taxon>Anabantiformes</taxon>
        <taxon>Channoidei</taxon>
        <taxon>Channidae</taxon>
        <taxon>Channa</taxon>
    </lineage>
</organism>
<proteinExistence type="predicted"/>
<comment type="caution">
    <text evidence="2">The sequence shown here is derived from an EMBL/GenBank/DDBJ whole genome shotgun (WGS) entry which is preliminary data.</text>
</comment>
<dbReference type="InterPro" id="IPR039015">
    <property type="entry name" value="ENDOD1"/>
</dbReference>
<reference evidence="2" key="1">
    <citation type="submission" date="2023-07" db="EMBL/GenBank/DDBJ databases">
        <title>Chromosome-level Genome Assembly of Striped Snakehead (Channa striata).</title>
        <authorList>
            <person name="Liu H."/>
        </authorList>
    </citation>
    <scope>NUCLEOTIDE SEQUENCE</scope>
    <source>
        <strain evidence="2">Gz</strain>
        <tissue evidence="2">Muscle</tissue>
    </source>
</reference>
<name>A0AA88NPY1_CHASR</name>
<keyword evidence="3" id="KW-1185">Reference proteome</keyword>
<dbReference type="InterPro" id="IPR044929">
    <property type="entry name" value="DNA/RNA_non-sp_Endonuclease_sf"/>
</dbReference>
<accession>A0AA88NPY1</accession>
<protein>
    <submittedName>
        <fullName evidence="2">Uncharacterized protein</fullName>
    </submittedName>
</protein>
<dbReference type="EMBL" id="JAUPFM010000001">
    <property type="protein sequence ID" value="KAK2863305.1"/>
    <property type="molecule type" value="Genomic_DNA"/>
</dbReference>
<dbReference type="Proteomes" id="UP001187415">
    <property type="component" value="Unassembled WGS sequence"/>
</dbReference>
<sequence length="189" mass="20923">MMISLKTWSLLSLSALLLLSITPTETEVVKLLSQCDRFFLEQTPPQVPGSLEKGIIKNSNQYKAICQTYKDERRFVTLYDTKNKIPVFSAYKYRGEGPLDEDKKRPKNVPWKIEPQITSDPLAFVTFTSNGTDNDFNVNCLGLPPAPTPESPGILPADSTPQATLCPATLDPATLPPTNLCPTNFCQTT</sequence>
<evidence type="ECO:0000313" key="3">
    <source>
        <dbReference type="Proteomes" id="UP001187415"/>
    </source>
</evidence>
<dbReference type="SUPFAM" id="SSF54060">
    <property type="entry name" value="His-Me finger endonucleases"/>
    <property type="match status" value="1"/>
</dbReference>
<feature type="signal peptide" evidence="1">
    <location>
        <begin position="1"/>
        <end position="26"/>
    </location>
</feature>
<dbReference type="AlphaFoldDB" id="A0AA88NPY1"/>
<feature type="chain" id="PRO_5041686622" evidence="1">
    <location>
        <begin position="27"/>
        <end position="189"/>
    </location>
</feature>
<dbReference type="PANTHER" id="PTHR21472">
    <property type="entry name" value="ENDONUCLEASE DOMAIN-CONTAINING 1 PROTEIN ENDOD1"/>
    <property type="match status" value="1"/>
</dbReference>
<dbReference type="PANTHER" id="PTHR21472:SF15">
    <property type="entry name" value="ENDONUCLEASE DOMAIN-CONTAINING 1 PROTEIN-RELATED"/>
    <property type="match status" value="1"/>
</dbReference>
<dbReference type="Gene3D" id="3.40.570.10">
    <property type="entry name" value="Extracellular Endonuclease, subunit A"/>
    <property type="match status" value="1"/>
</dbReference>
<keyword evidence="1" id="KW-0732">Signal</keyword>
<dbReference type="InterPro" id="IPR044925">
    <property type="entry name" value="His-Me_finger_sf"/>
</dbReference>
<evidence type="ECO:0000256" key="1">
    <source>
        <dbReference type="SAM" id="SignalP"/>
    </source>
</evidence>
<evidence type="ECO:0000313" key="2">
    <source>
        <dbReference type="EMBL" id="KAK2863305.1"/>
    </source>
</evidence>
<gene>
    <name evidence="2" type="ORF">Q5P01_002838</name>
</gene>